<dbReference type="InterPro" id="IPR021247">
    <property type="entry name" value="DUF2785"/>
</dbReference>
<name>A0ABW2EPH2_9BACI</name>
<organism evidence="1 2">
    <name type="scientific">Halobacillus seohaensis</name>
    <dbReference type="NCBI Taxonomy" id="447421"/>
    <lineage>
        <taxon>Bacteria</taxon>
        <taxon>Bacillati</taxon>
        <taxon>Bacillota</taxon>
        <taxon>Bacilli</taxon>
        <taxon>Bacillales</taxon>
        <taxon>Bacillaceae</taxon>
        <taxon>Halobacillus</taxon>
    </lineage>
</organism>
<evidence type="ECO:0000313" key="2">
    <source>
        <dbReference type="Proteomes" id="UP001596410"/>
    </source>
</evidence>
<dbReference type="EMBL" id="JBHSZV010000033">
    <property type="protein sequence ID" value="MFC7062771.1"/>
    <property type="molecule type" value="Genomic_DNA"/>
</dbReference>
<evidence type="ECO:0000313" key="1">
    <source>
        <dbReference type="EMBL" id="MFC7062771.1"/>
    </source>
</evidence>
<sequence length="278" mass="33242">MEAKLIDVLQPIKDNDYALPQGLSLSELTTIMLQRIGSPDPVLRDDLIHSLFTNFIKRDYYNNDQLKNVLNSILNKNYLFHRIKTSKKEENAVFKRSFSVLLIPAIMYKHQEKKFLEEREIHRVWENLKRYMEQEKDHRGYIEGKGWAHSMAHAADALHSVASCEEITREEVKGMLPTIQEQFLIDQPYLFDEEERMVTAVITMFEKIEPQERIDWLETLIYERKCWSDPKEEIIINNSKHFLRALYFRVIDEKPIDHEAYLEVLLRLLRELRLQETY</sequence>
<protein>
    <submittedName>
        <fullName evidence="1">DUF2785 domain-containing protein</fullName>
    </submittedName>
</protein>
<keyword evidence="2" id="KW-1185">Reference proteome</keyword>
<proteinExistence type="predicted"/>
<dbReference type="Pfam" id="PF10978">
    <property type="entry name" value="DUF2785"/>
    <property type="match status" value="1"/>
</dbReference>
<gene>
    <name evidence="1" type="ORF">ACFQIC_13080</name>
</gene>
<reference evidence="2" key="1">
    <citation type="journal article" date="2019" name="Int. J. Syst. Evol. Microbiol.">
        <title>The Global Catalogue of Microorganisms (GCM) 10K type strain sequencing project: providing services to taxonomists for standard genome sequencing and annotation.</title>
        <authorList>
            <consortium name="The Broad Institute Genomics Platform"/>
            <consortium name="The Broad Institute Genome Sequencing Center for Infectious Disease"/>
            <person name="Wu L."/>
            <person name="Ma J."/>
        </authorList>
    </citation>
    <scope>NUCLEOTIDE SEQUENCE [LARGE SCALE GENOMIC DNA]</scope>
    <source>
        <strain evidence="2">CGMCC 4.1621</strain>
    </source>
</reference>
<comment type="caution">
    <text evidence="1">The sequence shown here is derived from an EMBL/GenBank/DDBJ whole genome shotgun (WGS) entry which is preliminary data.</text>
</comment>
<dbReference type="RefSeq" id="WP_204710505.1">
    <property type="nucleotide sequence ID" value="NZ_JBHSZV010000033.1"/>
</dbReference>
<accession>A0ABW2EPH2</accession>
<dbReference type="Proteomes" id="UP001596410">
    <property type="component" value="Unassembled WGS sequence"/>
</dbReference>